<feature type="region of interest" description="Disordered" evidence="1">
    <location>
        <begin position="72"/>
        <end position="165"/>
    </location>
</feature>
<name>A0AAE0BYR4_9CHLO</name>
<accession>A0AAE0BYR4</accession>
<feature type="compositionally biased region" description="Polar residues" evidence="1">
    <location>
        <begin position="93"/>
        <end position="103"/>
    </location>
</feature>
<evidence type="ECO:0000313" key="2">
    <source>
        <dbReference type="EMBL" id="KAK3244638.1"/>
    </source>
</evidence>
<feature type="region of interest" description="Disordered" evidence="1">
    <location>
        <begin position="216"/>
        <end position="244"/>
    </location>
</feature>
<dbReference type="AlphaFoldDB" id="A0AAE0BYR4"/>
<organism evidence="2 3">
    <name type="scientific">Cymbomonas tetramitiformis</name>
    <dbReference type="NCBI Taxonomy" id="36881"/>
    <lineage>
        <taxon>Eukaryota</taxon>
        <taxon>Viridiplantae</taxon>
        <taxon>Chlorophyta</taxon>
        <taxon>Pyramimonadophyceae</taxon>
        <taxon>Pyramimonadales</taxon>
        <taxon>Pyramimonadaceae</taxon>
        <taxon>Cymbomonas</taxon>
    </lineage>
</organism>
<reference evidence="2 3" key="1">
    <citation type="journal article" date="2015" name="Genome Biol. Evol.">
        <title>Comparative Genomics of a Bacterivorous Green Alga Reveals Evolutionary Causalities and Consequences of Phago-Mixotrophic Mode of Nutrition.</title>
        <authorList>
            <person name="Burns J.A."/>
            <person name="Paasch A."/>
            <person name="Narechania A."/>
            <person name="Kim E."/>
        </authorList>
    </citation>
    <scope>NUCLEOTIDE SEQUENCE [LARGE SCALE GENOMIC DNA]</scope>
    <source>
        <strain evidence="2 3">PLY_AMNH</strain>
    </source>
</reference>
<dbReference type="EMBL" id="LGRX02031617">
    <property type="protein sequence ID" value="KAK3244638.1"/>
    <property type="molecule type" value="Genomic_DNA"/>
</dbReference>
<feature type="compositionally biased region" description="Basic and acidic residues" evidence="1">
    <location>
        <begin position="266"/>
        <end position="282"/>
    </location>
</feature>
<keyword evidence="3" id="KW-1185">Reference proteome</keyword>
<feature type="region of interest" description="Disordered" evidence="1">
    <location>
        <begin position="266"/>
        <end position="315"/>
    </location>
</feature>
<proteinExistence type="predicted"/>
<evidence type="ECO:0000256" key="1">
    <source>
        <dbReference type="SAM" id="MobiDB-lite"/>
    </source>
</evidence>
<protein>
    <submittedName>
        <fullName evidence="2">Uncharacterized protein</fullName>
    </submittedName>
</protein>
<sequence length="392" mass="44037">MSQLPQVVETSQHQIEGIAALDPNSTFAPAKVLPPKERYVVNHEDYQMERGQVPPPPDKPVRMELEDPEVMHHRVSRNRNTGSMNSRIRPKLVTSSQVRQSPVSKKGHKRMDQQIQFYLPPKFSADGPPKFTDEGVKLPYIPPSRVPRTRVGREGEPQPSLHSSLPEVLIPSITGQVSPKRMSDRHALRQADHEIGPRTQPRTHVSCSAMVPARGGGWKAEEEKGEWGNGVSQRAKDAKSKKVRQASKDAQWILDRRQVQMKEIQRRQKAEHHSQVEHEAKSRRMQQAQKKPPGLGGGLTRQNTSAGGPRSPMDKFRGVGKLVATMSRSIGQHVGEDEEHEGLPWHIIDSIPAKEPQERDVSIWVKPGYFISRPVLDNTKGNEPTWIQAGPI</sequence>
<gene>
    <name evidence="2" type="ORF">CYMTET_45753</name>
</gene>
<evidence type="ECO:0000313" key="3">
    <source>
        <dbReference type="Proteomes" id="UP001190700"/>
    </source>
</evidence>
<dbReference type="Proteomes" id="UP001190700">
    <property type="component" value="Unassembled WGS sequence"/>
</dbReference>
<comment type="caution">
    <text evidence="2">The sequence shown here is derived from an EMBL/GenBank/DDBJ whole genome shotgun (WGS) entry which is preliminary data.</text>
</comment>